<feature type="chain" id="PRO_5039424255" evidence="2">
    <location>
        <begin position="22"/>
        <end position="776"/>
    </location>
</feature>
<evidence type="ECO:0000256" key="2">
    <source>
        <dbReference type="SAM" id="SignalP"/>
    </source>
</evidence>
<dbReference type="AlphaFoldDB" id="A0A9D1DJ00"/>
<feature type="region of interest" description="Disordered" evidence="1">
    <location>
        <begin position="22"/>
        <end position="42"/>
    </location>
</feature>
<name>A0A9D1DJ00_9FIRM</name>
<evidence type="ECO:0000313" key="4">
    <source>
        <dbReference type="Proteomes" id="UP000824239"/>
    </source>
</evidence>
<comment type="caution">
    <text evidence="3">The sequence shown here is derived from an EMBL/GenBank/DDBJ whole genome shotgun (WGS) entry which is preliminary data.</text>
</comment>
<accession>A0A9D1DJ00</accession>
<dbReference type="EMBL" id="DVHE01000075">
    <property type="protein sequence ID" value="HIR51537.1"/>
    <property type="molecule type" value="Genomic_DNA"/>
</dbReference>
<proteinExistence type="predicted"/>
<dbReference type="Proteomes" id="UP000824239">
    <property type="component" value="Unassembled WGS sequence"/>
</dbReference>
<protein>
    <submittedName>
        <fullName evidence="3">Uncharacterized protein</fullName>
    </submittedName>
</protein>
<reference evidence="3" key="2">
    <citation type="journal article" date="2021" name="PeerJ">
        <title>Extensive microbial diversity within the chicken gut microbiome revealed by metagenomics and culture.</title>
        <authorList>
            <person name="Gilroy R."/>
            <person name="Ravi A."/>
            <person name="Getino M."/>
            <person name="Pursley I."/>
            <person name="Horton D.L."/>
            <person name="Alikhan N.F."/>
            <person name="Baker D."/>
            <person name="Gharbi K."/>
            <person name="Hall N."/>
            <person name="Watson M."/>
            <person name="Adriaenssens E.M."/>
            <person name="Foster-Nyarko E."/>
            <person name="Jarju S."/>
            <person name="Secka A."/>
            <person name="Antonio M."/>
            <person name="Oren A."/>
            <person name="Chaudhuri R.R."/>
            <person name="La Ragione R."/>
            <person name="Hildebrand F."/>
            <person name="Pallen M.J."/>
        </authorList>
    </citation>
    <scope>NUCLEOTIDE SEQUENCE</scope>
    <source>
        <strain evidence="3">ChiBcec15-4380</strain>
    </source>
</reference>
<feature type="signal peptide" evidence="2">
    <location>
        <begin position="1"/>
        <end position="21"/>
    </location>
</feature>
<organism evidence="3 4">
    <name type="scientific">Candidatus Avoscillospira avicola</name>
    <dbReference type="NCBI Taxonomy" id="2840706"/>
    <lineage>
        <taxon>Bacteria</taxon>
        <taxon>Bacillati</taxon>
        <taxon>Bacillota</taxon>
        <taxon>Clostridia</taxon>
        <taxon>Eubacteriales</taxon>
        <taxon>Oscillospiraceae</taxon>
        <taxon>Oscillospiraceae incertae sedis</taxon>
        <taxon>Candidatus Avoscillospira</taxon>
    </lineage>
</organism>
<dbReference type="PROSITE" id="PS51257">
    <property type="entry name" value="PROKAR_LIPOPROTEIN"/>
    <property type="match status" value="1"/>
</dbReference>
<keyword evidence="2" id="KW-0732">Signal</keyword>
<evidence type="ECO:0000256" key="1">
    <source>
        <dbReference type="SAM" id="MobiDB-lite"/>
    </source>
</evidence>
<gene>
    <name evidence="3" type="ORF">IAA53_09760</name>
</gene>
<sequence length="776" mass="85084">MKRAIGICLILCLLLAGCRQPGGQTPEREPDPTIRQSAGAEAAAPLDVVETEGVYQCLTEPWEECGASLLLQPTAAGAAEIGLPMEDADSDSAAGHAVWVRVHDGQGGEARSIPLQEEETEISGCCLAGNFYLLVDTPEGQRLVLPDETRLSLADVFPGEAQWLVGSGENLLLLSRDGQAAALRQDGTLLWTERYAGELAAALMTADQQILLLTQWESMALLQLLDLSTGQLTSLGSVPEGLCRLSLTAGEAWGYTLLAWDSEALYGWRAGETTVDRLFSWDDLGLEGESVQTLACRSETELLGGYRTDGAAAVECLTISRTATALNAWQQAYLDLLEQQFLSAGQTVSALGLTDLQRDGVPELVIWLPGNADGTVYFADGGAAYHNIGSIYPGEAPEADWVLPAPEARAFTESEIEAWLGRFSPDAFPALTDEDLLAMVEPLEIALAQCGEFTFDDPSQLSADQLWRAFLALADHSDFQPYRNSYDTGYVLPVAYIHETLSQYFSGVTFACSPDMQYINAVNEDNASMFWSETDALTGHRYGQVGSRRGDGATLSFTVDYYTQPEGQGTMYLTKTYEIAFGETGYTYQSARIESAPSVRELVSDNGYRPTAAQLEDDALFSMLLSSEVALVDEGFTFRNSCELGEPKLYLLFLLWTDYGELEACYSQEDEMFHFSQEMIEAHLAPYLREFSFDITADYRYDPAEGMIVTPLASGFGGDRPMQLLEKRVDGSFVEVDLGVYEDYEFQGEPKYLKTYTLQFHPDGCYILSAVRHSAQ</sequence>
<reference evidence="3" key="1">
    <citation type="submission" date="2020-10" db="EMBL/GenBank/DDBJ databases">
        <authorList>
            <person name="Gilroy R."/>
        </authorList>
    </citation>
    <scope>NUCLEOTIDE SEQUENCE</scope>
    <source>
        <strain evidence="3">ChiBcec15-4380</strain>
    </source>
</reference>
<evidence type="ECO:0000313" key="3">
    <source>
        <dbReference type="EMBL" id="HIR51537.1"/>
    </source>
</evidence>